<dbReference type="Proteomes" id="UP000027195">
    <property type="component" value="Unassembled WGS sequence"/>
</dbReference>
<dbReference type="STRING" id="930990.A0A067M1I6"/>
<reference evidence="2" key="1">
    <citation type="journal article" date="2014" name="Proc. Natl. Acad. Sci. U.S.A.">
        <title>Extensive sampling of basidiomycete genomes demonstrates inadequacy of the white-rot/brown-rot paradigm for wood decay fungi.</title>
        <authorList>
            <person name="Riley R."/>
            <person name="Salamov A.A."/>
            <person name="Brown D.W."/>
            <person name="Nagy L.G."/>
            <person name="Floudas D."/>
            <person name="Held B.W."/>
            <person name="Levasseur A."/>
            <person name="Lombard V."/>
            <person name="Morin E."/>
            <person name="Otillar R."/>
            <person name="Lindquist E.A."/>
            <person name="Sun H."/>
            <person name="LaButti K.M."/>
            <person name="Schmutz J."/>
            <person name="Jabbour D."/>
            <person name="Luo H."/>
            <person name="Baker S.E."/>
            <person name="Pisabarro A.G."/>
            <person name="Walton J.D."/>
            <person name="Blanchette R.A."/>
            <person name="Henrissat B."/>
            <person name="Martin F."/>
            <person name="Cullen D."/>
            <person name="Hibbett D.S."/>
            <person name="Grigoriev I.V."/>
        </authorList>
    </citation>
    <scope>NUCLEOTIDE SEQUENCE [LARGE SCALE GENOMIC DNA]</scope>
    <source>
        <strain evidence="2">FD-172 SS1</strain>
    </source>
</reference>
<evidence type="ECO:0000313" key="1">
    <source>
        <dbReference type="EMBL" id="KDQ05727.1"/>
    </source>
</evidence>
<protein>
    <submittedName>
        <fullName evidence="1">Uncharacterized protein</fullName>
    </submittedName>
</protein>
<accession>A0A067M1I6</accession>
<organism evidence="1 2">
    <name type="scientific">Botryobasidium botryosum (strain FD-172 SS1)</name>
    <dbReference type="NCBI Taxonomy" id="930990"/>
    <lineage>
        <taxon>Eukaryota</taxon>
        <taxon>Fungi</taxon>
        <taxon>Dikarya</taxon>
        <taxon>Basidiomycota</taxon>
        <taxon>Agaricomycotina</taxon>
        <taxon>Agaricomycetes</taxon>
        <taxon>Cantharellales</taxon>
        <taxon>Botryobasidiaceae</taxon>
        <taxon>Botryobasidium</taxon>
    </lineage>
</organism>
<gene>
    <name evidence="1" type="ORF">BOTBODRAFT_73713</name>
</gene>
<evidence type="ECO:0000313" key="2">
    <source>
        <dbReference type="Proteomes" id="UP000027195"/>
    </source>
</evidence>
<dbReference type="OrthoDB" id="2692094at2759"/>
<feature type="non-terminal residue" evidence="1">
    <location>
        <position position="87"/>
    </location>
</feature>
<dbReference type="EMBL" id="KL198197">
    <property type="protein sequence ID" value="KDQ05727.1"/>
    <property type="molecule type" value="Genomic_DNA"/>
</dbReference>
<name>A0A067M1I6_BOTB1</name>
<keyword evidence="2" id="KW-1185">Reference proteome</keyword>
<dbReference type="HOGENOM" id="CLU_002498_7_0_1"/>
<proteinExistence type="predicted"/>
<sequence length="87" mass="10332">ITIKDNFIYSHKHIRLNSTSYDVRRGHDSLSLRSNRGDIFVASADSEVLAHPFWYARVIRIFHVFVLDLANPNVQTKRVEFLWVQWF</sequence>
<dbReference type="InParanoid" id="A0A067M1I6"/>
<feature type="non-terminal residue" evidence="1">
    <location>
        <position position="1"/>
    </location>
</feature>
<dbReference type="AlphaFoldDB" id="A0A067M1I6"/>